<comment type="caution">
    <text evidence="2">The sequence shown here is derived from an EMBL/GenBank/DDBJ whole genome shotgun (WGS) entry which is preliminary data.</text>
</comment>
<sequence>MKSFSLAAAAFAGAATARIVGMAAPAQIAPIQQINVTLITQDYIQSVQDLSCAFALTSELDGGGDLGTVHQGTANDSAIEEKSNVLDNLTFTLTMPDETTTKDKKYITGIVNSLYGVSNTAATIEFAVPVSTDGDANQENSDIIGTPGNCFASDTSKAKRDDSCFPTTTTTSIQSCLSLANSLVNDVYQNNSQSGSQDLGELQGHLGDVFRAVDVSSKGEVACGNPSTPPSWPSNLTPADSQARAIDILRNAQDGLNALQGDVNECGTDQAFQVVCTVMKFVDMLEEFPW</sequence>
<organism evidence="2 3">
    <name type="scientific">Lecanosticta acicola</name>
    <dbReference type="NCBI Taxonomy" id="111012"/>
    <lineage>
        <taxon>Eukaryota</taxon>
        <taxon>Fungi</taxon>
        <taxon>Dikarya</taxon>
        <taxon>Ascomycota</taxon>
        <taxon>Pezizomycotina</taxon>
        <taxon>Dothideomycetes</taxon>
        <taxon>Dothideomycetidae</taxon>
        <taxon>Mycosphaerellales</taxon>
        <taxon>Mycosphaerellaceae</taxon>
        <taxon>Lecanosticta</taxon>
    </lineage>
</organism>
<dbReference type="Proteomes" id="UP001296104">
    <property type="component" value="Unassembled WGS sequence"/>
</dbReference>
<evidence type="ECO:0000256" key="1">
    <source>
        <dbReference type="SAM" id="SignalP"/>
    </source>
</evidence>
<dbReference type="AlphaFoldDB" id="A0AAI8Z2U5"/>
<evidence type="ECO:0000313" key="2">
    <source>
        <dbReference type="EMBL" id="CAK4031412.1"/>
    </source>
</evidence>
<keyword evidence="3" id="KW-1185">Reference proteome</keyword>
<keyword evidence="1" id="KW-0732">Signal</keyword>
<dbReference type="Pfam" id="PF19271">
    <property type="entry name" value="Nis1"/>
    <property type="match status" value="1"/>
</dbReference>
<reference evidence="2" key="1">
    <citation type="submission" date="2023-11" db="EMBL/GenBank/DDBJ databases">
        <authorList>
            <person name="Alioto T."/>
            <person name="Alioto T."/>
            <person name="Gomez Garrido J."/>
        </authorList>
    </citation>
    <scope>NUCLEOTIDE SEQUENCE</scope>
</reference>
<protein>
    <submittedName>
        <fullName evidence="2">Uncharacterized protein</fullName>
    </submittedName>
</protein>
<feature type="signal peptide" evidence="1">
    <location>
        <begin position="1"/>
        <end position="17"/>
    </location>
</feature>
<evidence type="ECO:0000313" key="3">
    <source>
        <dbReference type="Proteomes" id="UP001296104"/>
    </source>
</evidence>
<dbReference type="InterPro" id="IPR045469">
    <property type="entry name" value="Nis1"/>
</dbReference>
<feature type="chain" id="PRO_5042463111" evidence="1">
    <location>
        <begin position="18"/>
        <end position="290"/>
    </location>
</feature>
<dbReference type="EMBL" id="CAVMBE010000048">
    <property type="protein sequence ID" value="CAK4031412.1"/>
    <property type="molecule type" value="Genomic_DNA"/>
</dbReference>
<name>A0AAI8Z2U5_9PEZI</name>
<proteinExistence type="predicted"/>
<accession>A0AAI8Z2U5</accession>
<gene>
    <name evidence="2" type="ORF">LECACI_7A006570</name>
</gene>